<dbReference type="SUPFAM" id="SSF118359">
    <property type="entry name" value="Expressed protein At2g23090/F21P24.15"/>
    <property type="match status" value="1"/>
</dbReference>
<name>A0ABR4Q4U6_9CEST</name>
<comment type="caution">
    <text evidence="2">The sequence shown here is derived from an EMBL/GenBank/DDBJ whole genome shotgun (WGS) entry which is preliminary data.</text>
</comment>
<evidence type="ECO:0008006" key="4">
    <source>
        <dbReference type="Google" id="ProtNLM"/>
    </source>
</evidence>
<dbReference type="SUPFAM" id="SSF53474">
    <property type="entry name" value="alpha/beta-Hydrolases"/>
    <property type="match status" value="1"/>
</dbReference>
<dbReference type="Gene3D" id="3.40.50.1820">
    <property type="entry name" value="alpha/beta hydrolase"/>
    <property type="match status" value="1"/>
</dbReference>
<accession>A0ABR4Q4U6</accession>
<dbReference type="Gene3D" id="4.10.1050.10">
    <property type="entry name" value="At2g23090-like"/>
    <property type="match status" value="1"/>
</dbReference>
<feature type="compositionally biased region" description="Basic and acidic residues" evidence="1">
    <location>
        <begin position="13"/>
        <end position="30"/>
    </location>
</feature>
<gene>
    <name evidence="2" type="ORF">TcWFU_001616</name>
</gene>
<dbReference type="PANTHER" id="PTHR47668:SF1">
    <property type="entry name" value="DIENELACTONE HYDROLASE DOMAIN-CONTAINING PROTEIN-RELATED"/>
    <property type="match status" value="1"/>
</dbReference>
<dbReference type="EMBL" id="JAKROA010000011">
    <property type="protein sequence ID" value="KAL5104602.1"/>
    <property type="molecule type" value="Genomic_DNA"/>
</dbReference>
<dbReference type="PANTHER" id="PTHR47668">
    <property type="entry name" value="DIENELACTONE HYDROLASE FAMILY PROTEIN (AFU_ORTHOLOGUE AFUA_6G01940)"/>
    <property type="match status" value="1"/>
</dbReference>
<keyword evidence="3" id="KW-1185">Reference proteome</keyword>
<sequence>MARGLQKIQSQKKNQERQNAKRNPSDNKKTAEAKLTYSCCVCKTQMPDPKTKMEFTQDKSDSGFNKSLESKHLTVPPFTYHCRGKEIDLPDKTRAYSVSNGSLTPANMLADQTNAHVLLPDFFHGKPWSLDDFPPKNSEVFSEWLGNVSRWEDVSTLLSIANTYLRTLLPEEHHKKLGILGFSWGGKQVLRACCSRDYGYLAGVSVDGFALEPEDAEKLSIPVFFMPSGENTSIEPIKRILDKRPFGDRCRYYTFAEESHGYASSLGDLSNQSTLEAVNQTITLASAFFIENLKEEEAEDGAEDELSNNDVQGH</sequence>
<dbReference type="Proteomes" id="UP001651158">
    <property type="component" value="Unassembled WGS sequence"/>
</dbReference>
<dbReference type="InterPro" id="IPR029058">
    <property type="entry name" value="AB_hydrolase_fold"/>
</dbReference>
<proteinExistence type="predicted"/>
<dbReference type="InterPro" id="IPR026939">
    <property type="entry name" value="ZNF706/At2g23090_sf"/>
</dbReference>
<evidence type="ECO:0000256" key="1">
    <source>
        <dbReference type="SAM" id="MobiDB-lite"/>
    </source>
</evidence>
<evidence type="ECO:0000313" key="2">
    <source>
        <dbReference type="EMBL" id="KAL5104602.1"/>
    </source>
</evidence>
<evidence type="ECO:0000313" key="3">
    <source>
        <dbReference type="Proteomes" id="UP001651158"/>
    </source>
</evidence>
<organism evidence="2 3">
    <name type="scientific">Taenia crassiceps</name>
    <dbReference type="NCBI Taxonomy" id="6207"/>
    <lineage>
        <taxon>Eukaryota</taxon>
        <taxon>Metazoa</taxon>
        <taxon>Spiralia</taxon>
        <taxon>Lophotrochozoa</taxon>
        <taxon>Platyhelminthes</taxon>
        <taxon>Cestoda</taxon>
        <taxon>Eucestoda</taxon>
        <taxon>Cyclophyllidea</taxon>
        <taxon>Taeniidae</taxon>
        <taxon>Taenia</taxon>
    </lineage>
</organism>
<reference evidence="2 3" key="1">
    <citation type="journal article" date="2022" name="Front. Cell. Infect. Microbiol.">
        <title>The Genomes of Two Strains of Taenia crassiceps the Animal Model for the Study of Human Cysticercosis.</title>
        <authorList>
            <person name="Bobes R.J."/>
            <person name="Estrada K."/>
            <person name="Rios-Valencia D.G."/>
            <person name="Calderon-Gallegos A."/>
            <person name="de la Torre P."/>
            <person name="Carrero J.C."/>
            <person name="Sanchez-Flores A."/>
            <person name="Laclette J.P."/>
        </authorList>
    </citation>
    <scope>NUCLEOTIDE SEQUENCE [LARGE SCALE GENOMIC DNA]</scope>
    <source>
        <strain evidence="2">WFUcys</strain>
    </source>
</reference>
<feature type="region of interest" description="Disordered" evidence="1">
    <location>
        <begin position="1"/>
        <end position="30"/>
    </location>
</feature>
<protein>
    <recommendedName>
        <fullName evidence="4">Dienelactone hydrolase domain-containing protein</fullName>
    </recommendedName>
</protein>